<feature type="compositionally biased region" description="Low complexity" evidence="1">
    <location>
        <begin position="94"/>
        <end position="122"/>
    </location>
</feature>
<dbReference type="Proteomes" id="UP000601435">
    <property type="component" value="Unassembled WGS sequence"/>
</dbReference>
<evidence type="ECO:0000313" key="2">
    <source>
        <dbReference type="EMBL" id="CAE7681762.1"/>
    </source>
</evidence>
<dbReference type="OrthoDB" id="427451at2759"/>
<sequence>ASNPDGNSTEAPSMLWASIQEVPVIMAQPFFDGFKEATVVKVEDEVVCTARSQEFEQLTSWVRREQSQVHEKLDVKFQKLHSLLEGLKTSRQGPAAAEVAAPATEPFASASAPSLSGSPGKALRNSRPKQDHPSVRHMLEEFRTSQLCMVEEQQTTKSMIE</sequence>
<evidence type="ECO:0000256" key="1">
    <source>
        <dbReference type="SAM" id="MobiDB-lite"/>
    </source>
</evidence>
<organism evidence="2 3">
    <name type="scientific">Symbiodinium necroappetens</name>
    <dbReference type="NCBI Taxonomy" id="1628268"/>
    <lineage>
        <taxon>Eukaryota</taxon>
        <taxon>Sar</taxon>
        <taxon>Alveolata</taxon>
        <taxon>Dinophyceae</taxon>
        <taxon>Suessiales</taxon>
        <taxon>Symbiodiniaceae</taxon>
        <taxon>Symbiodinium</taxon>
    </lineage>
</organism>
<name>A0A812WEZ0_9DINO</name>
<feature type="non-terminal residue" evidence="2">
    <location>
        <position position="161"/>
    </location>
</feature>
<evidence type="ECO:0000313" key="3">
    <source>
        <dbReference type="Proteomes" id="UP000601435"/>
    </source>
</evidence>
<reference evidence="2" key="1">
    <citation type="submission" date="2021-02" db="EMBL/GenBank/DDBJ databases">
        <authorList>
            <person name="Dougan E. K."/>
            <person name="Rhodes N."/>
            <person name="Thang M."/>
            <person name="Chan C."/>
        </authorList>
    </citation>
    <scope>NUCLEOTIDE SEQUENCE</scope>
</reference>
<feature type="region of interest" description="Disordered" evidence="1">
    <location>
        <begin position="89"/>
        <end position="136"/>
    </location>
</feature>
<dbReference type="AlphaFoldDB" id="A0A812WEZ0"/>
<protein>
    <submittedName>
        <fullName evidence="2">Uncharacterized protein</fullName>
    </submittedName>
</protein>
<gene>
    <name evidence="2" type="ORF">SNEC2469_LOCUS19608</name>
</gene>
<feature type="non-terminal residue" evidence="2">
    <location>
        <position position="1"/>
    </location>
</feature>
<proteinExistence type="predicted"/>
<accession>A0A812WEZ0</accession>
<keyword evidence="3" id="KW-1185">Reference proteome</keyword>
<dbReference type="EMBL" id="CAJNJA010033613">
    <property type="protein sequence ID" value="CAE7681762.1"/>
    <property type="molecule type" value="Genomic_DNA"/>
</dbReference>
<comment type="caution">
    <text evidence="2">The sequence shown here is derived from an EMBL/GenBank/DDBJ whole genome shotgun (WGS) entry which is preliminary data.</text>
</comment>